<gene>
    <name evidence="15" type="primary">LOC113216996</name>
</gene>
<feature type="domain" description="G-protein coupled receptors family 1 profile" evidence="13">
    <location>
        <begin position="1"/>
        <end position="247"/>
    </location>
</feature>
<proteinExistence type="inferred from homology"/>
<feature type="transmembrane region" description="Helical" evidence="11">
    <location>
        <begin position="92"/>
        <end position="116"/>
    </location>
</feature>
<evidence type="ECO:0000313" key="15">
    <source>
        <dbReference type="RefSeq" id="XP_052124105.1"/>
    </source>
</evidence>
<dbReference type="KEGG" id="foc:113216996"/>
<keyword evidence="6 11" id="KW-0472">Membrane</keyword>
<dbReference type="PROSITE" id="PS50262">
    <property type="entry name" value="G_PROTEIN_RECEP_F1_2"/>
    <property type="match status" value="1"/>
</dbReference>
<evidence type="ECO:0000313" key="14">
    <source>
        <dbReference type="Proteomes" id="UP000504606"/>
    </source>
</evidence>
<reference evidence="15" key="1">
    <citation type="submission" date="2025-08" db="UniProtKB">
        <authorList>
            <consortium name="RefSeq"/>
        </authorList>
    </citation>
    <scope>IDENTIFICATION</scope>
    <source>
        <tissue evidence="15">Whole organism</tissue>
    </source>
</reference>
<evidence type="ECO:0000256" key="4">
    <source>
        <dbReference type="ARBA" id="ARBA00022989"/>
    </source>
</evidence>
<organism evidence="14 15">
    <name type="scientific">Frankliniella occidentalis</name>
    <name type="common">Western flower thrips</name>
    <name type="synonym">Euthrips occidentalis</name>
    <dbReference type="NCBI Taxonomy" id="133901"/>
    <lineage>
        <taxon>Eukaryota</taxon>
        <taxon>Metazoa</taxon>
        <taxon>Ecdysozoa</taxon>
        <taxon>Arthropoda</taxon>
        <taxon>Hexapoda</taxon>
        <taxon>Insecta</taxon>
        <taxon>Pterygota</taxon>
        <taxon>Neoptera</taxon>
        <taxon>Paraneoptera</taxon>
        <taxon>Thysanoptera</taxon>
        <taxon>Terebrantia</taxon>
        <taxon>Thripoidea</taxon>
        <taxon>Thripidae</taxon>
        <taxon>Frankliniella</taxon>
    </lineage>
</organism>
<feature type="transmembrane region" description="Helical" evidence="11">
    <location>
        <begin position="136"/>
        <end position="158"/>
    </location>
</feature>
<feature type="transmembrane region" description="Helical" evidence="11">
    <location>
        <begin position="186"/>
        <end position="204"/>
    </location>
</feature>
<evidence type="ECO:0000256" key="2">
    <source>
        <dbReference type="ARBA" id="ARBA00010663"/>
    </source>
</evidence>
<evidence type="ECO:0000256" key="12">
    <source>
        <dbReference type="SAM" id="SignalP"/>
    </source>
</evidence>
<dbReference type="InterPro" id="IPR017452">
    <property type="entry name" value="GPCR_Rhodpsn_7TM"/>
</dbReference>
<keyword evidence="5 9" id="KW-0297">G-protein coupled receptor</keyword>
<dbReference type="GO" id="GO:0008188">
    <property type="term" value="F:neuropeptide receptor activity"/>
    <property type="evidence" value="ECO:0007669"/>
    <property type="project" value="TreeGrafter"/>
</dbReference>
<sequence>MHTPTNYYLMSLAVSDLLLLLSGLPQEVYSIWIHFPYPFGEAFCVLRGLAAETSANASVLTIMAFTVERYLAICKPFAHASRARSPSRSSRVFKMIAAVWVIALSCASVQAMQFGLTMHGDLAMCEPVRVLLQHSFEAASVVFFVAPMTLMCVLYALIARRLHWQRKDALGHSTSSLRHVMAKRRVIKMLAAVVAAFFLCWAPFHAQRLVATYLTRNVETHLTLYKIATYVSGVLHFVSATVNPILYQAMSRKFRKAGKDTLASILPSLEWSKRRRERRQHPHGPHCGSGGGGQCRGTGYRHHHHHHHRHRHPPPLSGGECTATAFTIRHSNFLMQILKENLCKFGVVVNNIF</sequence>
<dbReference type="PANTHER" id="PTHR24243">
    <property type="entry name" value="G-PROTEIN COUPLED RECEPTOR"/>
    <property type="match status" value="1"/>
</dbReference>
<feature type="chain" id="PRO_5039059018" evidence="12">
    <location>
        <begin position="31"/>
        <end position="353"/>
    </location>
</feature>
<evidence type="ECO:0000256" key="1">
    <source>
        <dbReference type="ARBA" id="ARBA00004141"/>
    </source>
</evidence>
<keyword evidence="14" id="KW-1185">Reference proteome</keyword>
<evidence type="ECO:0000256" key="7">
    <source>
        <dbReference type="ARBA" id="ARBA00023170"/>
    </source>
</evidence>
<feature type="compositionally biased region" description="Basic residues" evidence="10">
    <location>
        <begin position="299"/>
        <end position="313"/>
    </location>
</feature>
<dbReference type="PANTHER" id="PTHR24243:SF208">
    <property type="entry name" value="PYROKININ-1 RECEPTOR"/>
    <property type="match status" value="1"/>
</dbReference>
<dbReference type="SUPFAM" id="SSF81321">
    <property type="entry name" value="Family A G protein-coupled receptor-like"/>
    <property type="match status" value="1"/>
</dbReference>
<dbReference type="Gene3D" id="1.20.1070.10">
    <property type="entry name" value="Rhodopsin 7-helix transmembrane proteins"/>
    <property type="match status" value="1"/>
</dbReference>
<evidence type="ECO:0000256" key="8">
    <source>
        <dbReference type="ARBA" id="ARBA00023224"/>
    </source>
</evidence>
<feature type="compositionally biased region" description="Basic residues" evidence="10">
    <location>
        <begin position="273"/>
        <end position="284"/>
    </location>
</feature>
<evidence type="ECO:0000256" key="3">
    <source>
        <dbReference type="ARBA" id="ARBA00022692"/>
    </source>
</evidence>
<keyword evidence="8 9" id="KW-0807">Transducer</keyword>
<evidence type="ECO:0000256" key="10">
    <source>
        <dbReference type="SAM" id="MobiDB-lite"/>
    </source>
</evidence>
<dbReference type="OrthoDB" id="5950040at2759"/>
<keyword evidence="3 9" id="KW-0812">Transmembrane</keyword>
<dbReference type="GeneID" id="113216996"/>
<name>A0A9C6U0W4_FRAOC</name>
<keyword evidence="4 11" id="KW-1133">Transmembrane helix</keyword>
<dbReference type="Pfam" id="PF00001">
    <property type="entry name" value="7tm_1"/>
    <property type="match status" value="1"/>
</dbReference>
<feature type="transmembrane region" description="Helical" evidence="11">
    <location>
        <begin position="224"/>
        <end position="246"/>
    </location>
</feature>
<keyword evidence="7 9" id="KW-0675">Receptor</keyword>
<feature type="compositionally biased region" description="Gly residues" evidence="10">
    <location>
        <begin position="287"/>
        <end position="296"/>
    </location>
</feature>
<evidence type="ECO:0000259" key="13">
    <source>
        <dbReference type="PROSITE" id="PS50262"/>
    </source>
</evidence>
<dbReference type="RefSeq" id="XP_052124105.1">
    <property type="nucleotide sequence ID" value="XM_052268145.1"/>
</dbReference>
<evidence type="ECO:0000256" key="11">
    <source>
        <dbReference type="SAM" id="Phobius"/>
    </source>
</evidence>
<feature type="signal peptide" evidence="12">
    <location>
        <begin position="1"/>
        <end position="30"/>
    </location>
</feature>
<evidence type="ECO:0000256" key="9">
    <source>
        <dbReference type="RuleBase" id="RU000688"/>
    </source>
</evidence>
<protein>
    <submittedName>
        <fullName evidence="15">Pyrokinin-1 receptor-like</fullName>
    </submittedName>
</protein>
<evidence type="ECO:0000256" key="6">
    <source>
        <dbReference type="ARBA" id="ARBA00023136"/>
    </source>
</evidence>
<comment type="subcellular location">
    <subcellularLocation>
        <location evidence="1">Membrane</location>
        <topology evidence="1">Multi-pass membrane protein</topology>
    </subcellularLocation>
</comment>
<dbReference type="PROSITE" id="PS00237">
    <property type="entry name" value="G_PROTEIN_RECEP_F1_1"/>
    <property type="match status" value="1"/>
</dbReference>
<dbReference type="GO" id="GO:0005886">
    <property type="term" value="C:plasma membrane"/>
    <property type="evidence" value="ECO:0007669"/>
    <property type="project" value="TreeGrafter"/>
</dbReference>
<dbReference type="AlphaFoldDB" id="A0A9C6U0W4"/>
<comment type="similarity">
    <text evidence="2 9">Belongs to the G-protein coupled receptor 1 family.</text>
</comment>
<evidence type="ECO:0000256" key="5">
    <source>
        <dbReference type="ARBA" id="ARBA00023040"/>
    </source>
</evidence>
<feature type="region of interest" description="Disordered" evidence="10">
    <location>
        <begin position="273"/>
        <end position="318"/>
    </location>
</feature>
<dbReference type="Proteomes" id="UP000504606">
    <property type="component" value="Unplaced"/>
</dbReference>
<dbReference type="PRINTS" id="PR00237">
    <property type="entry name" value="GPCRRHODOPSN"/>
</dbReference>
<accession>A0A9C6U0W4</accession>
<dbReference type="InterPro" id="IPR000276">
    <property type="entry name" value="GPCR_Rhodpsn"/>
</dbReference>
<keyword evidence="12" id="KW-0732">Signal</keyword>